<organism evidence="3 4">
    <name type="scientific">Rothia nasimurium</name>
    <dbReference type="NCBI Taxonomy" id="85336"/>
    <lineage>
        <taxon>Bacteria</taxon>
        <taxon>Bacillati</taxon>
        <taxon>Actinomycetota</taxon>
        <taxon>Actinomycetes</taxon>
        <taxon>Micrococcales</taxon>
        <taxon>Micrococcaceae</taxon>
        <taxon>Rothia</taxon>
    </lineage>
</organism>
<feature type="transmembrane region" description="Helical" evidence="2">
    <location>
        <begin position="70"/>
        <end position="90"/>
    </location>
</feature>
<dbReference type="OrthoDB" id="3831145at2"/>
<dbReference type="AlphaFoldDB" id="A0A1Y1RNW9"/>
<keyword evidence="4" id="KW-1185">Reference proteome</keyword>
<gene>
    <name evidence="3" type="ORF">A7979_04355</name>
</gene>
<name>A0A1Y1RNW9_9MICC</name>
<evidence type="ECO:0000256" key="1">
    <source>
        <dbReference type="SAM" id="MobiDB-lite"/>
    </source>
</evidence>
<feature type="transmembrane region" description="Helical" evidence="2">
    <location>
        <begin position="191"/>
        <end position="209"/>
    </location>
</feature>
<feature type="transmembrane region" description="Helical" evidence="2">
    <location>
        <begin position="132"/>
        <end position="154"/>
    </location>
</feature>
<dbReference type="Proteomes" id="UP000192359">
    <property type="component" value="Unassembled WGS sequence"/>
</dbReference>
<keyword evidence="2" id="KW-0472">Membrane</keyword>
<keyword evidence="2" id="KW-1133">Transmembrane helix</keyword>
<dbReference type="RefSeq" id="WP_083092120.1">
    <property type="nucleotide sequence ID" value="NZ_LXWF01000040.1"/>
</dbReference>
<evidence type="ECO:0000256" key="2">
    <source>
        <dbReference type="SAM" id="Phobius"/>
    </source>
</evidence>
<feature type="transmembrane region" description="Helical" evidence="2">
    <location>
        <begin position="161"/>
        <end position="185"/>
    </location>
</feature>
<evidence type="ECO:0000313" key="3">
    <source>
        <dbReference type="EMBL" id="ORC16546.1"/>
    </source>
</evidence>
<reference evidence="3 4" key="1">
    <citation type="submission" date="2016-05" db="EMBL/GenBank/DDBJ databases">
        <title>Draft genome sequence of a porcine commensal Rothia nasimurium.</title>
        <authorList>
            <person name="Gaiser R.A."/>
            <person name="Van Baarlen P."/>
            <person name="Wells J.M."/>
        </authorList>
    </citation>
    <scope>NUCLEOTIDE SEQUENCE [LARGE SCALE GENOMIC DNA]</scope>
    <source>
        <strain evidence="3 4">PT-32</strain>
    </source>
</reference>
<proteinExistence type="predicted"/>
<feature type="region of interest" description="Disordered" evidence="1">
    <location>
        <begin position="1"/>
        <end position="33"/>
    </location>
</feature>
<comment type="caution">
    <text evidence="3">The sequence shown here is derived from an EMBL/GenBank/DDBJ whole genome shotgun (WGS) entry which is preliminary data.</text>
</comment>
<keyword evidence="2" id="KW-0812">Transmembrane</keyword>
<dbReference type="EMBL" id="LXWF01000040">
    <property type="protein sequence ID" value="ORC16546.1"/>
    <property type="molecule type" value="Genomic_DNA"/>
</dbReference>
<accession>A0A1Y1RNW9</accession>
<evidence type="ECO:0000313" key="4">
    <source>
        <dbReference type="Proteomes" id="UP000192359"/>
    </source>
</evidence>
<protein>
    <submittedName>
        <fullName evidence="3">Uncharacterized protein</fullName>
    </submittedName>
</protein>
<sequence>MTEPTGNYQQPSPNQPPAYPNYNAPQQYGAPQGQYTNQESYATFAQAYGQGLPAHMEEPVAPKPLKTATMMMYIIIALGLLGSVLQIFYYEEIQRGTANGLLSLLSGGTSAGEQATLESEITLQANPPATSIVFVVGLIFSLIWSALLVMFTVFMAKGRNWARIVLTIIAAIQILSLLGVVSFFLYFHWTLLLDPIVGALSIVFLVFAWKRPVSHYMQQVRSYRQWKLQSAYMGTATGGGQNPQGYRG</sequence>